<feature type="domain" description="Treble clef zinc finger" evidence="2">
    <location>
        <begin position="29"/>
        <end position="82"/>
    </location>
</feature>
<reference evidence="3" key="1">
    <citation type="submission" date="2023-08" db="EMBL/GenBank/DDBJ databases">
        <title>Nitrogen cycling bacteria in agricultural field soils.</title>
        <authorList>
            <person name="Jang J."/>
        </authorList>
    </citation>
    <scope>NUCLEOTIDE SEQUENCE</scope>
    <source>
        <strain evidence="3">PS3-36</strain>
    </source>
</reference>
<organism evidence="3 4">
    <name type="scientific">Bacillus salipaludis</name>
    <dbReference type="NCBI Taxonomy" id="2547811"/>
    <lineage>
        <taxon>Bacteria</taxon>
        <taxon>Bacillati</taxon>
        <taxon>Bacillota</taxon>
        <taxon>Bacilli</taxon>
        <taxon>Bacillales</taxon>
        <taxon>Bacillaceae</taxon>
        <taxon>Bacillus</taxon>
    </lineage>
</organism>
<dbReference type="Gene3D" id="3.40.960.10">
    <property type="entry name" value="VSR Endonuclease"/>
    <property type="match status" value="1"/>
</dbReference>
<dbReference type="AlphaFoldDB" id="A0AA90QZH1"/>
<accession>A0AA90QZH1</accession>
<evidence type="ECO:0000259" key="2">
    <source>
        <dbReference type="Pfam" id="PF14311"/>
    </source>
</evidence>
<dbReference type="PANTHER" id="PTHR37317">
    <property type="entry name" value="BLR8090 PROTEIN"/>
    <property type="match status" value="1"/>
</dbReference>
<protein>
    <submittedName>
        <fullName evidence="3">Zinc-ribbon domain-containing protein</fullName>
    </submittedName>
</protein>
<dbReference type="Pfam" id="PF14311">
    <property type="entry name" value="DUF4379"/>
    <property type="match status" value="7"/>
</dbReference>
<evidence type="ECO:0000313" key="4">
    <source>
        <dbReference type="Proteomes" id="UP001178888"/>
    </source>
</evidence>
<feature type="domain" description="Treble clef zinc finger" evidence="2">
    <location>
        <begin position="454"/>
        <end position="512"/>
    </location>
</feature>
<feature type="domain" description="Treble clef zinc finger" evidence="2">
    <location>
        <begin position="385"/>
        <end position="439"/>
    </location>
</feature>
<dbReference type="InterPro" id="IPR025487">
    <property type="entry name" value="DUF4379"/>
</dbReference>
<feature type="domain" description="Treble clef zinc finger" evidence="2">
    <location>
        <begin position="172"/>
        <end position="224"/>
    </location>
</feature>
<feature type="domain" description="Treble clef zinc finger" evidence="2">
    <location>
        <begin position="102"/>
        <end position="156"/>
    </location>
</feature>
<dbReference type="RefSeq" id="WP_308914274.1">
    <property type="nucleotide sequence ID" value="NZ_JAVGVR010000001.1"/>
</dbReference>
<sequence length="667" mass="77887">MVDENRKDIQSVLRKPLFKQSLLFKNPTLASEWDMEKNFPLTQADVNVSYEGKVGWKCIKNHSWEAIVRNRNKGNGCPECNDERKSKRKDGEPSLKEVYPQIAKEWHPTKNNISIKDVRIKSNKKLWWRCVKGHEWQTTVSNRTRDVGGGCPYCSGYYASPENNLQAIHPVIAREWHPTLNSDTPYDVTPMSKQKRYWLCHKGHITYLAVQKKVVSKACPDCLKKEKTSFPEWVIYFYVNKVFKRAQKGVIYNSPSQFHLDCLIEDINLAIEYDGSFFHRDVERDIRKDRSLKNNRENLILIRFREDGCPEYTSPNQNVHFWQVQKSESSLRNNIQLLFRWIEENIKGIPHIEVDIDIDRDRTEIRDLIVHWEKANSLEKSHPELVVQWHPTQNGTFKPSHITKGSDEKVCWQCDSGHSWQATVSSRVAGSGCPYCSNRYIGSDNNITITHPEIADQWHPELNGEHTPDLYSSGNSYYKAWWKCLKDSSHAWQALISSRIKDKSGFPFCSGHKATHHNNLAITHPDIAMYWNWELNTITPFEVKRFSNRKVWWRCDISPSHVWEAVISHRTEKSGCPYCTNKIVSDENNLAVTHPQIAEEWHSKKNGTITPREVTKGSDKRIWWVCSERHEWQTKVYNRTKINGTNCPKCSKMKKRFTKDSSLNESK</sequence>
<feature type="domain" description="Treble clef zinc finger" evidence="2">
    <location>
        <begin position="597"/>
        <end position="652"/>
    </location>
</feature>
<feature type="compositionally biased region" description="Basic and acidic residues" evidence="1">
    <location>
        <begin position="81"/>
        <end position="94"/>
    </location>
</feature>
<dbReference type="Proteomes" id="UP001178888">
    <property type="component" value="Unassembled WGS sequence"/>
</dbReference>
<name>A0AA90QZH1_9BACI</name>
<keyword evidence="4" id="KW-1185">Reference proteome</keyword>
<feature type="region of interest" description="Disordered" evidence="1">
    <location>
        <begin position="75"/>
        <end position="94"/>
    </location>
</feature>
<dbReference type="PANTHER" id="PTHR37317:SF1">
    <property type="entry name" value="ZINC-RIBBON DOMAIN-CONTAINING PROTEIN-RELATED"/>
    <property type="match status" value="1"/>
</dbReference>
<feature type="domain" description="Treble clef zinc finger" evidence="2">
    <location>
        <begin position="527"/>
        <end position="582"/>
    </location>
</feature>
<comment type="caution">
    <text evidence="3">The sequence shown here is derived from an EMBL/GenBank/DDBJ whole genome shotgun (WGS) entry which is preliminary data.</text>
</comment>
<gene>
    <name evidence="3" type="ORF">RCG21_17290</name>
</gene>
<evidence type="ECO:0000256" key="1">
    <source>
        <dbReference type="SAM" id="MobiDB-lite"/>
    </source>
</evidence>
<dbReference type="EMBL" id="JAVGVR010000001">
    <property type="protein sequence ID" value="MDQ6598087.1"/>
    <property type="molecule type" value="Genomic_DNA"/>
</dbReference>
<evidence type="ECO:0000313" key="3">
    <source>
        <dbReference type="EMBL" id="MDQ6598087.1"/>
    </source>
</evidence>
<proteinExistence type="predicted"/>